<dbReference type="InterPro" id="IPR036097">
    <property type="entry name" value="HisK_dim/P_sf"/>
</dbReference>
<evidence type="ECO:0000256" key="5">
    <source>
        <dbReference type="ARBA" id="ARBA00022553"/>
    </source>
</evidence>
<dbReference type="PROSITE" id="PS50109">
    <property type="entry name" value="HIS_KIN"/>
    <property type="match status" value="1"/>
</dbReference>
<dbReference type="Proteomes" id="UP000034273">
    <property type="component" value="Unassembled WGS sequence"/>
</dbReference>
<dbReference type="PANTHER" id="PTHR43047:SF72">
    <property type="entry name" value="OSMOSENSING HISTIDINE PROTEIN KINASE SLN1"/>
    <property type="match status" value="1"/>
</dbReference>
<dbReference type="GO" id="GO:0009927">
    <property type="term" value="F:histidine phosphotransfer kinase activity"/>
    <property type="evidence" value="ECO:0007669"/>
    <property type="project" value="TreeGrafter"/>
</dbReference>
<keyword evidence="9" id="KW-0067">ATP-binding</keyword>
<comment type="catalytic activity">
    <reaction evidence="1">
        <text>ATP + protein L-histidine = ADP + protein N-phospho-L-histidine.</text>
        <dbReference type="EC" id="2.7.13.3"/>
    </reaction>
</comment>
<dbReference type="EMBL" id="LCQW01000002">
    <property type="protein sequence ID" value="KKW24868.1"/>
    <property type="molecule type" value="Genomic_DNA"/>
</dbReference>
<feature type="domain" description="Histidine kinase" evidence="13">
    <location>
        <begin position="195"/>
        <end position="417"/>
    </location>
</feature>
<organism evidence="14 15">
    <name type="scientific">Candidatus Kaiserbacteria bacterium GW2011_GWA2_52_12</name>
    <dbReference type="NCBI Taxonomy" id="1618671"/>
    <lineage>
        <taxon>Bacteria</taxon>
        <taxon>Candidatus Kaiseribacteriota</taxon>
    </lineage>
</organism>
<keyword evidence="6" id="KW-0808">Transferase</keyword>
<evidence type="ECO:0000256" key="12">
    <source>
        <dbReference type="SAM" id="Phobius"/>
    </source>
</evidence>
<dbReference type="FunFam" id="3.30.565.10:FF:000023">
    <property type="entry name" value="PAS domain-containing sensor histidine kinase"/>
    <property type="match status" value="1"/>
</dbReference>
<gene>
    <name evidence="14" type="ORF">UY67_C0002G0017</name>
</gene>
<evidence type="ECO:0000256" key="9">
    <source>
        <dbReference type="ARBA" id="ARBA00022840"/>
    </source>
</evidence>
<dbReference type="InterPro" id="IPR005467">
    <property type="entry name" value="His_kinase_dom"/>
</dbReference>
<dbReference type="Gene3D" id="2.10.70.100">
    <property type="match status" value="1"/>
</dbReference>
<feature type="transmembrane region" description="Helical" evidence="12">
    <location>
        <begin position="20"/>
        <end position="43"/>
    </location>
</feature>
<evidence type="ECO:0000256" key="8">
    <source>
        <dbReference type="ARBA" id="ARBA00022777"/>
    </source>
</evidence>
<dbReference type="InterPro" id="IPR003661">
    <property type="entry name" value="HisK_dim/P_dom"/>
</dbReference>
<dbReference type="Gene3D" id="3.30.450.20">
    <property type="entry name" value="PAS domain"/>
    <property type="match status" value="1"/>
</dbReference>
<dbReference type="Pfam" id="PF00512">
    <property type="entry name" value="HisKA"/>
    <property type="match status" value="1"/>
</dbReference>
<dbReference type="CDD" id="cd00075">
    <property type="entry name" value="HATPase"/>
    <property type="match status" value="1"/>
</dbReference>
<dbReference type="PANTHER" id="PTHR43047">
    <property type="entry name" value="TWO-COMPONENT HISTIDINE PROTEIN KINASE"/>
    <property type="match status" value="1"/>
</dbReference>
<evidence type="ECO:0000256" key="3">
    <source>
        <dbReference type="ARBA" id="ARBA00012438"/>
    </source>
</evidence>
<dbReference type="InterPro" id="IPR003594">
    <property type="entry name" value="HATPase_dom"/>
</dbReference>
<evidence type="ECO:0000256" key="11">
    <source>
        <dbReference type="ARBA" id="ARBA00023136"/>
    </source>
</evidence>
<dbReference type="Gene3D" id="1.10.287.130">
    <property type="match status" value="1"/>
</dbReference>
<keyword evidence="11 12" id="KW-0472">Membrane</keyword>
<sequence>MVEQVLQVVAQSYQQVQTIAAFPLLIAGVFVLIVVALGVYVAIVARVRADARVAHLVKAYDTVTKELREAQKIGHFGSFVFDFRDLELSSWSEEMYRLYGLMPREKTPDIHTFLRLAHPQDESVVREMWTHVCTTPGPFAFSYRIVLPTKQVRYVHVEGNTLMDVETKQLRIEGVVHDITKEMEIDRAKSEFVSLASHQLKTPITSIKWLSEVLLRKGSEPVTQVQEKYISNIHDSSQHMIEMINDLLNVSRIELGTLSMKIDEFDVKELIENIREEQWHAAEEKHLTLNITYDDGLPHLVADRNLFRMVIQNLISNAIRYTPANGTIECAVSRAQTDKEFLFVRVTDSGIGIPKEERKHIFEKLYRAPNAQTLVPDGTGLGLYVVKTVIERAHGGISFESEEGKGTTFYVSVPFVWHDTAGVEKAHS</sequence>
<name>A0A0G1X167_9BACT</name>
<dbReference type="InterPro" id="IPR036890">
    <property type="entry name" value="HATPase_C_sf"/>
</dbReference>
<dbReference type="CDD" id="cd00082">
    <property type="entry name" value="HisKA"/>
    <property type="match status" value="1"/>
</dbReference>
<evidence type="ECO:0000256" key="2">
    <source>
        <dbReference type="ARBA" id="ARBA00004236"/>
    </source>
</evidence>
<dbReference type="InterPro" id="IPR004358">
    <property type="entry name" value="Sig_transdc_His_kin-like_C"/>
</dbReference>
<dbReference type="InterPro" id="IPR013655">
    <property type="entry name" value="PAS_fold_3"/>
</dbReference>
<keyword evidence="8 14" id="KW-0418">Kinase</keyword>
<dbReference type="Pfam" id="PF02518">
    <property type="entry name" value="HATPase_c"/>
    <property type="match status" value="1"/>
</dbReference>
<dbReference type="InterPro" id="IPR000014">
    <property type="entry name" value="PAS"/>
</dbReference>
<dbReference type="SUPFAM" id="SSF55785">
    <property type="entry name" value="PYP-like sensor domain (PAS domain)"/>
    <property type="match status" value="1"/>
</dbReference>
<keyword evidence="10" id="KW-0902">Two-component regulatory system</keyword>
<dbReference type="SMART" id="SM00388">
    <property type="entry name" value="HisKA"/>
    <property type="match status" value="1"/>
</dbReference>
<dbReference type="GO" id="GO:0000155">
    <property type="term" value="F:phosphorelay sensor kinase activity"/>
    <property type="evidence" value="ECO:0007669"/>
    <property type="project" value="InterPro"/>
</dbReference>
<keyword evidence="12" id="KW-0812">Transmembrane</keyword>
<reference evidence="14 15" key="1">
    <citation type="journal article" date="2015" name="Nature">
        <title>rRNA introns, odd ribosomes, and small enigmatic genomes across a large radiation of phyla.</title>
        <authorList>
            <person name="Brown C.T."/>
            <person name="Hug L.A."/>
            <person name="Thomas B.C."/>
            <person name="Sharon I."/>
            <person name="Castelle C.J."/>
            <person name="Singh A."/>
            <person name="Wilkins M.J."/>
            <person name="Williams K.H."/>
            <person name="Banfield J.F."/>
        </authorList>
    </citation>
    <scope>NUCLEOTIDE SEQUENCE [LARGE SCALE GENOMIC DNA]</scope>
</reference>
<dbReference type="PRINTS" id="PR00344">
    <property type="entry name" value="BCTRLSENSOR"/>
</dbReference>
<dbReference type="SUPFAM" id="SSF47384">
    <property type="entry name" value="Homodimeric domain of signal transducing histidine kinase"/>
    <property type="match status" value="1"/>
</dbReference>
<accession>A0A0G1X167</accession>
<keyword evidence="5" id="KW-0597">Phosphoprotein</keyword>
<evidence type="ECO:0000256" key="1">
    <source>
        <dbReference type="ARBA" id="ARBA00000085"/>
    </source>
</evidence>
<evidence type="ECO:0000256" key="4">
    <source>
        <dbReference type="ARBA" id="ARBA00022475"/>
    </source>
</evidence>
<keyword evidence="4" id="KW-1003">Cell membrane</keyword>
<evidence type="ECO:0000256" key="7">
    <source>
        <dbReference type="ARBA" id="ARBA00022741"/>
    </source>
</evidence>
<dbReference type="SMART" id="SM00387">
    <property type="entry name" value="HATPase_c"/>
    <property type="match status" value="1"/>
</dbReference>
<comment type="subcellular location">
    <subcellularLocation>
        <location evidence="2">Cell membrane</location>
    </subcellularLocation>
</comment>
<keyword evidence="12" id="KW-1133">Transmembrane helix</keyword>
<evidence type="ECO:0000259" key="13">
    <source>
        <dbReference type="PROSITE" id="PS50109"/>
    </source>
</evidence>
<protein>
    <recommendedName>
        <fullName evidence="3">histidine kinase</fullName>
        <ecNumber evidence="3">2.7.13.3</ecNumber>
    </recommendedName>
</protein>
<evidence type="ECO:0000313" key="14">
    <source>
        <dbReference type="EMBL" id="KKW24868.1"/>
    </source>
</evidence>
<evidence type="ECO:0000313" key="15">
    <source>
        <dbReference type="Proteomes" id="UP000034273"/>
    </source>
</evidence>
<dbReference type="CDD" id="cd00130">
    <property type="entry name" value="PAS"/>
    <property type="match status" value="1"/>
</dbReference>
<dbReference type="EC" id="2.7.13.3" evidence="3"/>
<evidence type="ECO:0000256" key="10">
    <source>
        <dbReference type="ARBA" id="ARBA00023012"/>
    </source>
</evidence>
<dbReference type="Gene3D" id="3.30.565.10">
    <property type="entry name" value="Histidine kinase-like ATPase, C-terminal domain"/>
    <property type="match status" value="1"/>
</dbReference>
<evidence type="ECO:0000256" key="6">
    <source>
        <dbReference type="ARBA" id="ARBA00022679"/>
    </source>
</evidence>
<keyword evidence="7" id="KW-0547">Nucleotide-binding</keyword>
<dbReference type="STRING" id="1618671.UY67_C0002G0017"/>
<proteinExistence type="predicted"/>
<dbReference type="SUPFAM" id="SSF55874">
    <property type="entry name" value="ATPase domain of HSP90 chaperone/DNA topoisomerase II/histidine kinase"/>
    <property type="match status" value="1"/>
</dbReference>
<dbReference type="InterPro" id="IPR035965">
    <property type="entry name" value="PAS-like_dom_sf"/>
</dbReference>
<dbReference type="Pfam" id="PF08447">
    <property type="entry name" value="PAS_3"/>
    <property type="match status" value="1"/>
</dbReference>
<dbReference type="GO" id="GO:0005524">
    <property type="term" value="F:ATP binding"/>
    <property type="evidence" value="ECO:0007669"/>
    <property type="project" value="UniProtKB-KW"/>
</dbReference>
<dbReference type="GO" id="GO:0005886">
    <property type="term" value="C:plasma membrane"/>
    <property type="evidence" value="ECO:0007669"/>
    <property type="project" value="UniProtKB-SubCell"/>
</dbReference>
<comment type="caution">
    <text evidence="14">The sequence shown here is derived from an EMBL/GenBank/DDBJ whole genome shotgun (WGS) entry which is preliminary data.</text>
</comment>
<dbReference type="AlphaFoldDB" id="A0A0G1X167"/>